<proteinExistence type="predicted"/>
<dbReference type="OrthoDB" id="129626at2"/>
<protein>
    <submittedName>
        <fullName evidence="4">Uncharacterized protein DUF4342</fullName>
    </submittedName>
</protein>
<evidence type="ECO:0000256" key="1">
    <source>
        <dbReference type="SAM" id="MobiDB-lite"/>
    </source>
</evidence>
<evidence type="ECO:0000313" key="5">
    <source>
        <dbReference type="Proteomes" id="UP000253490"/>
    </source>
</evidence>
<feature type="transmembrane region" description="Helical" evidence="2">
    <location>
        <begin position="107"/>
        <end position="136"/>
    </location>
</feature>
<dbReference type="SUPFAM" id="SSF46934">
    <property type="entry name" value="UBA-like"/>
    <property type="match status" value="1"/>
</dbReference>
<comment type="caution">
    <text evidence="4">The sequence shown here is derived from an EMBL/GenBank/DDBJ whole genome shotgun (WGS) entry which is preliminary data.</text>
</comment>
<keyword evidence="5" id="KW-1185">Reference proteome</keyword>
<reference evidence="4 5" key="1">
    <citation type="submission" date="2018-06" db="EMBL/GenBank/DDBJ databases">
        <title>Genomic Encyclopedia of Type Strains, Phase IV (KMG-IV): sequencing the most valuable type-strain genomes for metagenomic binning, comparative biology and taxonomic classification.</title>
        <authorList>
            <person name="Goeker M."/>
        </authorList>
    </citation>
    <scope>NUCLEOTIDE SEQUENCE [LARGE SCALE GENOMIC DNA]</scope>
    <source>
        <strain evidence="4 5">DSM 22112</strain>
    </source>
</reference>
<evidence type="ECO:0000259" key="3">
    <source>
        <dbReference type="Pfam" id="PF14242"/>
    </source>
</evidence>
<sequence length="174" mass="19124">MSSITEIANKLIEETNCTTAEAIEALAEANGDYEAALQFLREKNAQPINIVLVEKEESQKENQEEDEEKTNSKEEYTAKGKDILKLIKKLLKEGNVTKLTVKKKDEVVLNIPVNAAAIGVVLIPYLSILAGIAAIATDCTIQVERKGDVVVNVNDTLKNASDKVEKTVKDILDR</sequence>
<dbReference type="Pfam" id="PF14242">
    <property type="entry name" value="DUF4342"/>
    <property type="match status" value="1"/>
</dbReference>
<dbReference type="EMBL" id="QNRX01000002">
    <property type="protein sequence ID" value="RBP68907.1"/>
    <property type="molecule type" value="Genomic_DNA"/>
</dbReference>
<dbReference type="Proteomes" id="UP000253490">
    <property type="component" value="Unassembled WGS sequence"/>
</dbReference>
<name>A0A366IFQ4_9FIRM</name>
<dbReference type="InterPro" id="IPR025642">
    <property type="entry name" value="DUF4342"/>
</dbReference>
<evidence type="ECO:0000313" key="4">
    <source>
        <dbReference type="EMBL" id="RBP68907.1"/>
    </source>
</evidence>
<dbReference type="AlphaFoldDB" id="A0A366IFQ4"/>
<feature type="region of interest" description="Disordered" evidence="1">
    <location>
        <begin position="54"/>
        <end position="75"/>
    </location>
</feature>
<organism evidence="4 5">
    <name type="scientific">Alkalibaculum bacchi</name>
    <dbReference type="NCBI Taxonomy" id="645887"/>
    <lineage>
        <taxon>Bacteria</taxon>
        <taxon>Bacillati</taxon>
        <taxon>Bacillota</taxon>
        <taxon>Clostridia</taxon>
        <taxon>Eubacteriales</taxon>
        <taxon>Eubacteriaceae</taxon>
        <taxon>Alkalibaculum</taxon>
    </lineage>
</organism>
<dbReference type="RefSeq" id="WP_113919480.1">
    <property type="nucleotide sequence ID" value="NZ_QNRX01000002.1"/>
</dbReference>
<dbReference type="Gene3D" id="1.10.8.10">
    <property type="entry name" value="DNA helicase RuvA subunit, C-terminal domain"/>
    <property type="match status" value="1"/>
</dbReference>
<feature type="domain" description="DUF4342" evidence="3">
    <location>
        <begin position="71"/>
        <end position="145"/>
    </location>
</feature>
<gene>
    <name evidence="4" type="ORF">DES36_10247</name>
</gene>
<keyword evidence="2" id="KW-1133">Transmembrane helix</keyword>
<evidence type="ECO:0000256" key="2">
    <source>
        <dbReference type="SAM" id="Phobius"/>
    </source>
</evidence>
<dbReference type="InterPro" id="IPR009060">
    <property type="entry name" value="UBA-like_sf"/>
</dbReference>
<keyword evidence="2" id="KW-0812">Transmembrane</keyword>
<accession>A0A366IFQ4</accession>
<keyword evidence="2" id="KW-0472">Membrane</keyword>